<reference evidence="2 3" key="1">
    <citation type="submission" date="2017-12" db="EMBL/GenBank/DDBJ databases">
        <title>Comparative genomics of Botrytis spp.</title>
        <authorList>
            <person name="Valero-Jimenez C.A."/>
            <person name="Tapia P."/>
            <person name="Veloso J."/>
            <person name="Silva-Moreno E."/>
            <person name="Staats M."/>
            <person name="Valdes J.H."/>
            <person name="Van Kan J.A.L."/>
        </authorList>
    </citation>
    <scope>NUCLEOTIDE SEQUENCE [LARGE SCALE GENOMIC DNA]</scope>
    <source>
        <strain evidence="2 3">Bp0003</strain>
    </source>
</reference>
<evidence type="ECO:0000256" key="1">
    <source>
        <dbReference type="SAM" id="MobiDB-lite"/>
    </source>
</evidence>
<evidence type="ECO:0000313" key="2">
    <source>
        <dbReference type="EMBL" id="TGO27377.1"/>
    </source>
</evidence>
<dbReference type="AlphaFoldDB" id="A0A4Z1FZY9"/>
<keyword evidence="3" id="KW-1185">Reference proteome</keyword>
<evidence type="ECO:0000313" key="3">
    <source>
        <dbReference type="Proteomes" id="UP000297910"/>
    </source>
</evidence>
<accession>A0A4Z1FZY9</accession>
<dbReference type="EMBL" id="PQXI01000043">
    <property type="protein sequence ID" value="TGO27377.1"/>
    <property type="molecule type" value="Genomic_DNA"/>
</dbReference>
<name>A0A4Z1FZY9_9HELO</name>
<feature type="region of interest" description="Disordered" evidence="1">
    <location>
        <begin position="112"/>
        <end position="133"/>
    </location>
</feature>
<dbReference type="Proteomes" id="UP000297910">
    <property type="component" value="Unassembled WGS sequence"/>
</dbReference>
<proteinExistence type="predicted"/>
<gene>
    <name evidence="2" type="ORF">BPAE_0043g00510</name>
</gene>
<sequence>MCNWIRTIEVCPTCDSKQKTRYADFQCESNFYPVRQTPFYCKSYRQISNEIIADSPCINCEELISVFEDSDSREDDQKTGTDSSINAIGMSMKNNSIGEASETVAVDDVSEDECDSDDRNMSDVSEVSALSDEDGQDHEIVIEGLMTGQIQYDDDTLDLQGSFGEPDLVEEESPVESPFLARIEMLRREYD</sequence>
<protein>
    <submittedName>
        <fullName evidence="2">Uncharacterized protein</fullName>
    </submittedName>
</protein>
<comment type="caution">
    <text evidence="2">The sequence shown here is derived from an EMBL/GenBank/DDBJ whole genome shotgun (WGS) entry which is preliminary data.</text>
</comment>
<organism evidence="2 3">
    <name type="scientific">Botrytis paeoniae</name>
    <dbReference type="NCBI Taxonomy" id="278948"/>
    <lineage>
        <taxon>Eukaryota</taxon>
        <taxon>Fungi</taxon>
        <taxon>Dikarya</taxon>
        <taxon>Ascomycota</taxon>
        <taxon>Pezizomycotina</taxon>
        <taxon>Leotiomycetes</taxon>
        <taxon>Helotiales</taxon>
        <taxon>Sclerotiniaceae</taxon>
        <taxon>Botrytis</taxon>
    </lineage>
</organism>